<protein>
    <submittedName>
        <fullName evidence="1">Uncharacterized protein</fullName>
    </submittedName>
</protein>
<dbReference type="AlphaFoldDB" id="A0A8X6Y8S0"/>
<gene>
    <name evidence="1" type="ORF">TNIN_204251</name>
</gene>
<organism evidence="1 2">
    <name type="scientific">Trichonephila inaurata madagascariensis</name>
    <dbReference type="NCBI Taxonomy" id="2747483"/>
    <lineage>
        <taxon>Eukaryota</taxon>
        <taxon>Metazoa</taxon>
        <taxon>Ecdysozoa</taxon>
        <taxon>Arthropoda</taxon>
        <taxon>Chelicerata</taxon>
        <taxon>Arachnida</taxon>
        <taxon>Araneae</taxon>
        <taxon>Araneomorphae</taxon>
        <taxon>Entelegynae</taxon>
        <taxon>Araneoidea</taxon>
        <taxon>Nephilidae</taxon>
        <taxon>Trichonephila</taxon>
        <taxon>Trichonephila inaurata</taxon>
    </lineage>
</organism>
<evidence type="ECO:0000313" key="2">
    <source>
        <dbReference type="Proteomes" id="UP000886998"/>
    </source>
</evidence>
<evidence type="ECO:0000313" key="1">
    <source>
        <dbReference type="EMBL" id="GFY68230.1"/>
    </source>
</evidence>
<keyword evidence="2" id="KW-1185">Reference proteome</keyword>
<dbReference type="Proteomes" id="UP000886998">
    <property type="component" value="Unassembled WGS sequence"/>
</dbReference>
<reference evidence="1" key="1">
    <citation type="submission" date="2020-08" db="EMBL/GenBank/DDBJ databases">
        <title>Multicomponent nature underlies the extraordinary mechanical properties of spider dragline silk.</title>
        <authorList>
            <person name="Kono N."/>
            <person name="Nakamura H."/>
            <person name="Mori M."/>
            <person name="Yoshida Y."/>
            <person name="Ohtoshi R."/>
            <person name="Malay A.D."/>
            <person name="Moran D.A.P."/>
            <person name="Tomita M."/>
            <person name="Numata K."/>
            <person name="Arakawa K."/>
        </authorList>
    </citation>
    <scope>NUCLEOTIDE SEQUENCE</scope>
</reference>
<accession>A0A8X6Y8S0</accession>
<sequence>MLTTLRHSNAQDEDDPTYVEMLGQRTYFENLLDKRAIFLFCKRQLFAQEHDGMFVSTYLQQPNIYSKIGGIILNDERFCEIRAV</sequence>
<proteinExistence type="predicted"/>
<dbReference type="EMBL" id="BMAV01016943">
    <property type="protein sequence ID" value="GFY68230.1"/>
    <property type="molecule type" value="Genomic_DNA"/>
</dbReference>
<name>A0A8X6Y8S0_9ARAC</name>
<comment type="caution">
    <text evidence="1">The sequence shown here is derived from an EMBL/GenBank/DDBJ whole genome shotgun (WGS) entry which is preliminary data.</text>
</comment>